<evidence type="ECO:0000313" key="6">
    <source>
        <dbReference type="Proteomes" id="UP000305067"/>
    </source>
</evidence>
<evidence type="ECO:0000256" key="1">
    <source>
        <dbReference type="ARBA" id="ARBA00010126"/>
    </source>
</evidence>
<dbReference type="InterPro" id="IPR018612">
    <property type="entry name" value="NSRP1_N"/>
</dbReference>
<dbReference type="PANTHER" id="PTHR47845">
    <property type="entry name" value="NUCLEAR SPECKLE SPLICING REGULATORY PROTEIN 1 HOMOLOG"/>
    <property type="match status" value="1"/>
</dbReference>
<evidence type="ECO:0000259" key="4">
    <source>
        <dbReference type="Pfam" id="PF09745"/>
    </source>
</evidence>
<organism evidence="5 6">
    <name type="scientific">Pterulicium gracile</name>
    <dbReference type="NCBI Taxonomy" id="1884261"/>
    <lineage>
        <taxon>Eukaryota</taxon>
        <taxon>Fungi</taxon>
        <taxon>Dikarya</taxon>
        <taxon>Basidiomycota</taxon>
        <taxon>Agaricomycotina</taxon>
        <taxon>Agaricomycetes</taxon>
        <taxon>Agaricomycetidae</taxon>
        <taxon>Agaricales</taxon>
        <taxon>Pleurotineae</taxon>
        <taxon>Pterulaceae</taxon>
        <taxon>Pterulicium</taxon>
    </lineage>
</organism>
<evidence type="ECO:0000256" key="2">
    <source>
        <dbReference type="ARBA" id="ARBA00023054"/>
    </source>
</evidence>
<evidence type="ECO:0000256" key="3">
    <source>
        <dbReference type="SAM" id="MobiDB-lite"/>
    </source>
</evidence>
<sequence>MKLSFSLSKPSKPSVGTAPPLHKPSAFADDDDVAKDDDALGDFGDAKGKKKNNNAKLVSSAHAVASKAMRKRMDAEKKVDSTVYEYDEVWEKMQEAKQRAKEAKEVDAAVRQPKYIKGLLESAETRRLDHLRAEEAMMQKEREREGDEFADKESFVTQAYKDQMAKVRLAEEEEKKREETIKKQKGFSAGMTHFYAKLLQDDSATHEAAVLAGQRKGPIGPALPPSSDDGPNLTITKPSTQSSSSSSSALTHPAESSFVKRSDAELAKEARASGKEVELNDDNQLVDKRELLAAGLNLSAPNTRQLGRNSKRSAADANGEGQVTTHRAAGTAATRREIEARRAREIRVQMAEEEERERGEKERVERERRERVVTKRNNEEDVQSARERYLARKRAKVEETKEEDGAS</sequence>
<feature type="compositionally biased region" description="Basic and acidic residues" evidence="3">
    <location>
        <begin position="356"/>
        <end position="390"/>
    </location>
</feature>
<dbReference type="STRING" id="1884261.A0A5C3QA81"/>
<name>A0A5C3QA81_9AGAR</name>
<feature type="region of interest" description="Disordered" evidence="3">
    <location>
        <begin position="209"/>
        <end position="407"/>
    </location>
</feature>
<proteinExistence type="inferred from homology"/>
<dbReference type="InterPro" id="IPR053246">
    <property type="entry name" value="NS_splicing_regulatory_protein"/>
</dbReference>
<feature type="domain" description="Nuclear speckle splicing regulatory protein 1 N-terminal" evidence="4">
    <location>
        <begin position="70"/>
        <end position="185"/>
    </location>
</feature>
<feature type="compositionally biased region" description="Polar residues" evidence="3">
    <location>
        <begin position="299"/>
        <end position="308"/>
    </location>
</feature>
<feature type="compositionally biased region" description="Basic and acidic residues" evidence="3">
    <location>
        <begin position="258"/>
        <end position="278"/>
    </location>
</feature>
<evidence type="ECO:0000313" key="5">
    <source>
        <dbReference type="EMBL" id="TFK98922.1"/>
    </source>
</evidence>
<dbReference type="AlphaFoldDB" id="A0A5C3QA81"/>
<protein>
    <submittedName>
        <fullName evidence="5">Coiled-coil domain-containing protein 55-domain containing protein</fullName>
    </submittedName>
</protein>
<dbReference type="Proteomes" id="UP000305067">
    <property type="component" value="Unassembled WGS sequence"/>
</dbReference>
<dbReference type="EMBL" id="ML178836">
    <property type="protein sequence ID" value="TFK98922.1"/>
    <property type="molecule type" value="Genomic_DNA"/>
</dbReference>
<keyword evidence="6" id="KW-1185">Reference proteome</keyword>
<dbReference type="GO" id="GO:0000381">
    <property type="term" value="P:regulation of alternative mRNA splicing, via spliceosome"/>
    <property type="evidence" value="ECO:0007669"/>
    <property type="project" value="InterPro"/>
</dbReference>
<accession>A0A5C3QA81</accession>
<dbReference type="OrthoDB" id="446635at2759"/>
<feature type="region of interest" description="Disordered" evidence="3">
    <location>
        <begin position="1"/>
        <end position="33"/>
    </location>
</feature>
<keyword evidence="2" id="KW-0175">Coiled coil</keyword>
<gene>
    <name evidence="5" type="ORF">BDV98DRAFT_533288</name>
</gene>
<dbReference type="Pfam" id="PF09745">
    <property type="entry name" value="NSRP1_N"/>
    <property type="match status" value="1"/>
</dbReference>
<dbReference type="PANTHER" id="PTHR47845:SF1">
    <property type="entry name" value="NUCLEAR SPECKLE SPLICING REGULATORY PROTEIN 1 HOMOLOG"/>
    <property type="match status" value="1"/>
</dbReference>
<feature type="compositionally biased region" description="Low complexity" evidence="3">
    <location>
        <begin position="1"/>
        <end position="14"/>
    </location>
</feature>
<feature type="compositionally biased region" description="Basic and acidic residues" evidence="3">
    <location>
        <begin position="334"/>
        <end position="347"/>
    </location>
</feature>
<reference evidence="5 6" key="1">
    <citation type="journal article" date="2019" name="Nat. Ecol. Evol.">
        <title>Megaphylogeny resolves global patterns of mushroom evolution.</title>
        <authorList>
            <person name="Varga T."/>
            <person name="Krizsan K."/>
            <person name="Foldi C."/>
            <person name="Dima B."/>
            <person name="Sanchez-Garcia M."/>
            <person name="Sanchez-Ramirez S."/>
            <person name="Szollosi G.J."/>
            <person name="Szarkandi J.G."/>
            <person name="Papp V."/>
            <person name="Albert L."/>
            <person name="Andreopoulos W."/>
            <person name="Angelini C."/>
            <person name="Antonin V."/>
            <person name="Barry K.W."/>
            <person name="Bougher N.L."/>
            <person name="Buchanan P."/>
            <person name="Buyck B."/>
            <person name="Bense V."/>
            <person name="Catcheside P."/>
            <person name="Chovatia M."/>
            <person name="Cooper J."/>
            <person name="Damon W."/>
            <person name="Desjardin D."/>
            <person name="Finy P."/>
            <person name="Geml J."/>
            <person name="Haridas S."/>
            <person name="Hughes K."/>
            <person name="Justo A."/>
            <person name="Karasinski D."/>
            <person name="Kautmanova I."/>
            <person name="Kiss B."/>
            <person name="Kocsube S."/>
            <person name="Kotiranta H."/>
            <person name="LaButti K.M."/>
            <person name="Lechner B.E."/>
            <person name="Liimatainen K."/>
            <person name="Lipzen A."/>
            <person name="Lukacs Z."/>
            <person name="Mihaltcheva S."/>
            <person name="Morgado L.N."/>
            <person name="Niskanen T."/>
            <person name="Noordeloos M.E."/>
            <person name="Ohm R.A."/>
            <person name="Ortiz-Santana B."/>
            <person name="Ovrebo C."/>
            <person name="Racz N."/>
            <person name="Riley R."/>
            <person name="Savchenko A."/>
            <person name="Shiryaev A."/>
            <person name="Soop K."/>
            <person name="Spirin V."/>
            <person name="Szebenyi C."/>
            <person name="Tomsovsky M."/>
            <person name="Tulloss R.E."/>
            <person name="Uehling J."/>
            <person name="Grigoriev I.V."/>
            <person name="Vagvolgyi C."/>
            <person name="Papp T."/>
            <person name="Martin F.M."/>
            <person name="Miettinen O."/>
            <person name="Hibbett D.S."/>
            <person name="Nagy L.G."/>
        </authorList>
    </citation>
    <scope>NUCLEOTIDE SEQUENCE [LARGE SCALE GENOMIC DNA]</scope>
    <source>
        <strain evidence="5 6">CBS 309.79</strain>
    </source>
</reference>
<comment type="similarity">
    <text evidence="1">Belongs to the NSRP1 family.</text>
</comment>